<evidence type="ECO:0000313" key="2">
    <source>
        <dbReference type="EMBL" id="MBO7742988.1"/>
    </source>
</evidence>
<dbReference type="PANTHER" id="PTHR37812:SF1">
    <property type="entry name" value="MU-LIKE PROPHAGE FLUMU PROTEIN C"/>
    <property type="match status" value="1"/>
</dbReference>
<accession>A0ABS3W3V5</accession>
<dbReference type="NCBIfam" id="NF040785">
    <property type="entry name" value="CD3324_fam"/>
    <property type="match status" value="1"/>
</dbReference>
<dbReference type="PANTHER" id="PTHR37812">
    <property type="entry name" value="MU-LIKE PROPHAGE FLUMU PROTEIN C"/>
    <property type="match status" value="1"/>
</dbReference>
<evidence type="ECO:0000313" key="3">
    <source>
        <dbReference type="Proteomes" id="UP000670947"/>
    </source>
</evidence>
<name>A0ABS3W3V5_9BACL</name>
<sequence length="88" mass="10398">MTYKNGKDVLPPNLLEELQRYIQGELLYIPKPDNERAAWGEKSGSRVLIARRNEEIYRCYRDGSTVRELERRYHLSGESIRKIISAMR</sequence>
<organism evidence="2 3">
    <name type="scientific">Paenibacillus artemisiicola</name>
    <dbReference type="NCBI Taxonomy" id="1172618"/>
    <lineage>
        <taxon>Bacteria</taxon>
        <taxon>Bacillati</taxon>
        <taxon>Bacillota</taxon>
        <taxon>Bacilli</taxon>
        <taxon>Bacillales</taxon>
        <taxon>Paenibacillaceae</taxon>
        <taxon>Paenibacillus</taxon>
    </lineage>
</organism>
<dbReference type="InterPro" id="IPR009057">
    <property type="entry name" value="Homeodomain-like_sf"/>
</dbReference>
<evidence type="ECO:0000259" key="1">
    <source>
        <dbReference type="Pfam" id="PF08765"/>
    </source>
</evidence>
<feature type="domain" description="Mor transcription activator" evidence="1">
    <location>
        <begin position="17"/>
        <end position="88"/>
    </location>
</feature>
<comment type="caution">
    <text evidence="2">The sequence shown here is derived from an EMBL/GenBank/DDBJ whole genome shotgun (WGS) entry which is preliminary data.</text>
</comment>
<dbReference type="InterPro" id="IPR049739">
    <property type="entry name" value="YraL-like"/>
</dbReference>
<dbReference type="EMBL" id="JAGGDJ010000001">
    <property type="protein sequence ID" value="MBO7742988.1"/>
    <property type="molecule type" value="Genomic_DNA"/>
</dbReference>
<dbReference type="SUPFAM" id="SSF46689">
    <property type="entry name" value="Homeodomain-like"/>
    <property type="match status" value="1"/>
</dbReference>
<dbReference type="Proteomes" id="UP000670947">
    <property type="component" value="Unassembled WGS sequence"/>
</dbReference>
<protein>
    <recommendedName>
        <fullName evidence="1">Mor transcription activator domain-containing protein</fullName>
    </recommendedName>
</protein>
<keyword evidence="3" id="KW-1185">Reference proteome</keyword>
<dbReference type="InterPro" id="IPR014875">
    <property type="entry name" value="Mor_transcription_activator"/>
</dbReference>
<dbReference type="Pfam" id="PF08765">
    <property type="entry name" value="Mor"/>
    <property type="match status" value="1"/>
</dbReference>
<dbReference type="RefSeq" id="WP_090636816.1">
    <property type="nucleotide sequence ID" value="NZ_JAGGDJ010000001.1"/>
</dbReference>
<dbReference type="InterPro" id="IPR052411">
    <property type="entry name" value="c-mor_Regulatory_Protein"/>
</dbReference>
<dbReference type="Gene3D" id="1.10.10.60">
    <property type="entry name" value="Homeodomain-like"/>
    <property type="match status" value="1"/>
</dbReference>
<reference evidence="2 3" key="1">
    <citation type="submission" date="2021-03" db="EMBL/GenBank/DDBJ databases">
        <title>Paenibacillus artemisicola MWE-103 whole genome sequence.</title>
        <authorList>
            <person name="Ham Y.J."/>
        </authorList>
    </citation>
    <scope>NUCLEOTIDE SEQUENCE [LARGE SCALE GENOMIC DNA]</scope>
    <source>
        <strain evidence="2 3">MWE-103</strain>
    </source>
</reference>
<gene>
    <name evidence="2" type="ORF">I8J29_02185</name>
</gene>
<proteinExistence type="predicted"/>